<dbReference type="EMBL" id="KV745440">
    <property type="protein sequence ID" value="OCK74643.1"/>
    <property type="molecule type" value="Genomic_DNA"/>
</dbReference>
<evidence type="ECO:0000256" key="1">
    <source>
        <dbReference type="SAM" id="MobiDB-lite"/>
    </source>
</evidence>
<keyword evidence="2" id="KW-0732">Signal</keyword>
<name>A0A8E2J9U8_9PEZI</name>
<organism evidence="3 4">
    <name type="scientific">Lepidopterella palustris CBS 459.81</name>
    <dbReference type="NCBI Taxonomy" id="1314670"/>
    <lineage>
        <taxon>Eukaryota</taxon>
        <taxon>Fungi</taxon>
        <taxon>Dikarya</taxon>
        <taxon>Ascomycota</taxon>
        <taxon>Pezizomycotina</taxon>
        <taxon>Dothideomycetes</taxon>
        <taxon>Pleosporomycetidae</taxon>
        <taxon>Mytilinidiales</taxon>
        <taxon>Argynnaceae</taxon>
        <taxon>Lepidopterella</taxon>
    </lineage>
</organism>
<dbReference type="Proteomes" id="UP000250266">
    <property type="component" value="Unassembled WGS sequence"/>
</dbReference>
<accession>A0A8E2J9U8</accession>
<gene>
    <name evidence="3" type="ORF">K432DRAFT_386698</name>
</gene>
<feature type="signal peptide" evidence="2">
    <location>
        <begin position="1"/>
        <end position="17"/>
    </location>
</feature>
<proteinExistence type="predicted"/>
<feature type="region of interest" description="Disordered" evidence="1">
    <location>
        <begin position="137"/>
        <end position="158"/>
    </location>
</feature>
<dbReference type="OrthoDB" id="5419608at2759"/>
<reference evidence="3 4" key="1">
    <citation type="journal article" date="2016" name="Nat. Commun.">
        <title>Ectomycorrhizal ecology is imprinted in the genome of the dominant symbiotic fungus Cenococcum geophilum.</title>
        <authorList>
            <consortium name="DOE Joint Genome Institute"/>
            <person name="Peter M."/>
            <person name="Kohler A."/>
            <person name="Ohm R.A."/>
            <person name="Kuo A."/>
            <person name="Krutzmann J."/>
            <person name="Morin E."/>
            <person name="Arend M."/>
            <person name="Barry K.W."/>
            <person name="Binder M."/>
            <person name="Choi C."/>
            <person name="Clum A."/>
            <person name="Copeland A."/>
            <person name="Grisel N."/>
            <person name="Haridas S."/>
            <person name="Kipfer T."/>
            <person name="LaButti K."/>
            <person name="Lindquist E."/>
            <person name="Lipzen A."/>
            <person name="Maire R."/>
            <person name="Meier B."/>
            <person name="Mihaltcheva S."/>
            <person name="Molinier V."/>
            <person name="Murat C."/>
            <person name="Poggeler S."/>
            <person name="Quandt C.A."/>
            <person name="Sperisen C."/>
            <person name="Tritt A."/>
            <person name="Tisserant E."/>
            <person name="Crous P.W."/>
            <person name="Henrissat B."/>
            <person name="Nehls U."/>
            <person name="Egli S."/>
            <person name="Spatafora J.W."/>
            <person name="Grigoriev I.V."/>
            <person name="Martin F.M."/>
        </authorList>
    </citation>
    <scope>NUCLEOTIDE SEQUENCE [LARGE SCALE GENOMIC DNA]</scope>
    <source>
        <strain evidence="3 4">CBS 459.81</strain>
    </source>
</reference>
<dbReference type="AlphaFoldDB" id="A0A8E2J9U8"/>
<evidence type="ECO:0000256" key="2">
    <source>
        <dbReference type="SAM" id="SignalP"/>
    </source>
</evidence>
<keyword evidence="4" id="KW-1185">Reference proteome</keyword>
<sequence>MQLKSLTILAFSAMAMAQSANPTEVSVLQVLATALPSSLLAVAATNPAALGSIISSEFAAGQTPAWYSALPPDVKSYLPILASEELGSTTMLASPTGPVSVQPTSVGNATSMAISASIGSVNNSTVVSSVHPATLTTTGGAAGASSTKAAASSSSSGGASYPTAVVGAGIAGAIGFLGMLAL</sequence>
<protein>
    <submittedName>
        <fullName evidence="3">Uncharacterized protein</fullName>
    </submittedName>
</protein>
<evidence type="ECO:0000313" key="4">
    <source>
        <dbReference type="Proteomes" id="UP000250266"/>
    </source>
</evidence>
<feature type="chain" id="PRO_5034774264" evidence="2">
    <location>
        <begin position="18"/>
        <end position="182"/>
    </location>
</feature>
<evidence type="ECO:0000313" key="3">
    <source>
        <dbReference type="EMBL" id="OCK74643.1"/>
    </source>
</evidence>